<dbReference type="PANTHER" id="PTHR11237:SF4">
    <property type="entry name" value="5-DEMETHOXYUBIQUINONE HYDROXYLASE, MITOCHONDRIAL"/>
    <property type="match status" value="1"/>
</dbReference>
<dbReference type="InterPro" id="IPR009078">
    <property type="entry name" value="Ferritin-like_SF"/>
</dbReference>
<dbReference type="Proteomes" id="UP000199759">
    <property type="component" value="Unassembled WGS sequence"/>
</dbReference>
<evidence type="ECO:0000256" key="4">
    <source>
        <dbReference type="ARBA" id="ARBA00023002"/>
    </source>
</evidence>
<sequence>MTNSDIDAQFPLERTRRRILRVNTAGEAGAIAIYSAQLVASRILRSETATFLRAARVHEMDHHRRFRLVMVERGLSPCPGTVLWVAGGWLLGLISLLGGERGIMACTAAIESTVHGHLNEQIRFLQDRDPELAGVIESIRVEEEEHLEHGLAGYDAHCRVARIFTGIVSAVTEALIWIATFGDSARLRAEYSDMIARS</sequence>
<reference evidence="8 9" key="1">
    <citation type="submission" date="2016-10" db="EMBL/GenBank/DDBJ databases">
        <authorList>
            <person name="de Groot N.N."/>
        </authorList>
    </citation>
    <scope>NUCLEOTIDE SEQUENCE [LARGE SCALE GENOMIC DNA]</scope>
    <source>
        <strain evidence="8 9">DSM 16077</strain>
    </source>
</reference>
<evidence type="ECO:0000313" key="8">
    <source>
        <dbReference type="EMBL" id="SDM41964.1"/>
    </source>
</evidence>
<name>A0A1G9T2I9_9PROT</name>
<dbReference type="InterPro" id="IPR011566">
    <property type="entry name" value="Ubq_synth_Coq7"/>
</dbReference>
<keyword evidence="8" id="KW-0830">Ubiquinone</keyword>
<dbReference type="GO" id="GO:0008682">
    <property type="term" value="F:3-demethoxyubiquinol 3-hydroxylase activity"/>
    <property type="evidence" value="ECO:0007669"/>
    <property type="project" value="TreeGrafter"/>
</dbReference>
<accession>A0A1G9T2I9</accession>
<dbReference type="STRING" id="144026.SAMN04488568_11112"/>
<dbReference type="SUPFAM" id="SSF47240">
    <property type="entry name" value="Ferritin-like"/>
    <property type="match status" value="1"/>
</dbReference>
<keyword evidence="5" id="KW-0408">Iron</keyword>
<evidence type="ECO:0000256" key="2">
    <source>
        <dbReference type="ARBA" id="ARBA00022688"/>
    </source>
</evidence>
<evidence type="ECO:0000256" key="3">
    <source>
        <dbReference type="ARBA" id="ARBA00022723"/>
    </source>
</evidence>
<dbReference type="GO" id="GO:0046872">
    <property type="term" value="F:metal ion binding"/>
    <property type="evidence" value="ECO:0007669"/>
    <property type="project" value="UniProtKB-KW"/>
</dbReference>
<organism evidence="8 9">
    <name type="scientific">Maricaulis salignorans</name>
    <dbReference type="NCBI Taxonomy" id="144026"/>
    <lineage>
        <taxon>Bacteria</taxon>
        <taxon>Pseudomonadati</taxon>
        <taxon>Pseudomonadota</taxon>
        <taxon>Alphaproteobacteria</taxon>
        <taxon>Maricaulales</taxon>
        <taxon>Maricaulaceae</taxon>
        <taxon>Maricaulis</taxon>
    </lineage>
</organism>
<evidence type="ECO:0000256" key="6">
    <source>
        <dbReference type="ARBA" id="ARBA00023033"/>
    </source>
</evidence>
<keyword evidence="4" id="KW-0560">Oxidoreductase</keyword>
<evidence type="ECO:0000256" key="7">
    <source>
        <dbReference type="ARBA" id="ARBA00023136"/>
    </source>
</evidence>
<proteinExistence type="predicted"/>
<keyword evidence="2" id="KW-0831">Ubiquinone biosynthesis</keyword>
<dbReference type="GO" id="GO:0006744">
    <property type="term" value="P:ubiquinone biosynthetic process"/>
    <property type="evidence" value="ECO:0007669"/>
    <property type="project" value="UniProtKB-KW"/>
</dbReference>
<keyword evidence="6 8" id="KW-0503">Monooxygenase</keyword>
<gene>
    <name evidence="8" type="ORF">SAMN04488568_11112</name>
</gene>
<dbReference type="OrthoDB" id="7559360at2"/>
<keyword evidence="9" id="KW-1185">Reference proteome</keyword>
<protein>
    <submittedName>
        <fullName evidence="8">Ubiquinone biosynthesis monooxygenase Coq7</fullName>
    </submittedName>
</protein>
<dbReference type="RefSeq" id="WP_091770109.1">
    <property type="nucleotide sequence ID" value="NZ_FNHG01000011.1"/>
</dbReference>
<dbReference type="EMBL" id="FNHG01000011">
    <property type="protein sequence ID" value="SDM41964.1"/>
    <property type="molecule type" value="Genomic_DNA"/>
</dbReference>
<dbReference type="AlphaFoldDB" id="A0A1G9T2I9"/>
<evidence type="ECO:0000313" key="9">
    <source>
        <dbReference type="Proteomes" id="UP000199759"/>
    </source>
</evidence>
<evidence type="ECO:0000256" key="1">
    <source>
        <dbReference type="ARBA" id="ARBA00004749"/>
    </source>
</evidence>
<dbReference type="PANTHER" id="PTHR11237">
    <property type="entry name" value="COENZYME Q10 BIOSYNTHESIS PROTEIN 7"/>
    <property type="match status" value="1"/>
</dbReference>
<evidence type="ECO:0000256" key="5">
    <source>
        <dbReference type="ARBA" id="ARBA00023004"/>
    </source>
</evidence>
<keyword evidence="3" id="KW-0479">Metal-binding</keyword>
<keyword evidence="7" id="KW-0472">Membrane</keyword>
<dbReference type="Pfam" id="PF03232">
    <property type="entry name" value="COQ7"/>
    <property type="match status" value="1"/>
</dbReference>
<comment type="pathway">
    <text evidence="1">Cofactor biosynthesis; ubiquinone biosynthesis.</text>
</comment>